<dbReference type="Pfam" id="PF10545">
    <property type="entry name" value="MADF_DNA_bdg"/>
    <property type="match status" value="1"/>
</dbReference>
<feature type="domain" description="MADF" evidence="2">
    <location>
        <begin position="14"/>
        <end position="104"/>
    </location>
</feature>
<comment type="caution">
    <text evidence="3">The sequence shown here is derived from an EMBL/GenBank/DDBJ whole genome shotgun (WGS) entry which is preliminary data.</text>
</comment>
<dbReference type="PROSITE" id="PS51029">
    <property type="entry name" value="MADF"/>
    <property type="match status" value="1"/>
</dbReference>
<name>A0AAE1BQ15_PETCI</name>
<proteinExistence type="predicted"/>
<organism evidence="3 4">
    <name type="scientific">Petrolisthes cinctipes</name>
    <name type="common">Flat porcelain crab</name>
    <dbReference type="NCBI Taxonomy" id="88211"/>
    <lineage>
        <taxon>Eukaryota</taxon>
        <taxon>Metazoa</taxon>
        <taxon>Ecdysozoa</taxon>
        <taxon>Arthropoda</taxon>
        <taxon>Crustacea</taxon>
        <taxon>Multicrustacea</taxon>
        <taxon>Malacostraca</taxon>
        <taxon>Eumalacostraca</taxon>
        <taxon>Eucarida</taxon>
        <taxon>Decapoda</taxon>
        <taxon>Pleocyemata</taxon>
        <taxon>Anomura</taxon>
        <taxon>Galatheoidea</taxon>
        <taxon>Porcellanidae</taxon>
        <taxon>Petrolisthes</taxon>
    </lineage>
</organism>
<reference evidence="3" key="1">
    <citation type="submission" date="2023-10" db="EMBL/GenBank/DDBJ databases">
        <title>Genome assemblies of two species of porcelain crab, Petrolisthes cinctipes and Petrolisthes manimaculis (Anomura: Porcellanidae).</title>
        <authorList>
            <person name="Angst P."/>
        </authorList>
    </citation>
    <scope>NUCLEOTIDE SEQUENCE</scope>
    <source>
        <strain evidence="3">PB745_01</strain>
        <tissue evidence="3">Gill</tissue>
    </source>
</reference>
<evidence type="ECO:0000256" key="1">
    <source>
        <dbReference type="SAM" id="MobiDB-lite"/>
    </source>
</evidence>
<keyword evidence="4" id="KW-1185">Reference proteome</keyword>
<dbReference type="Proteomes" id="UP001286313">
    <property type="component" value="Unassembled WGS sequence"/>
</dbReference>
<protein>
    <recommendedName>
        <fullName evidence="2">MADF domain-containing protein</fullName>
    </recommendedName>
</protein>
<dbReference type="AlphaFoldDB" id="A0AAE1BQ15"/>
<dbReference type="SMART" id="SM00595">
    <property type="entry name" value="MADF"/>
    <property type="match status" value="1"/>
</dbReference>
<evidence type="ECO:0000259" key="2">
    <source>
        <dbReference type="PROSITE" id="PS51029"/>
    </source>
</evidence>
<dbReference type="PANTHER" id="PTHR21505:SF12">
    <property type="entry name" value="MADF DOMAIN-CONTAINING PROTEIN-RELATED"/>
    <property type="match status" value="1"/>
</dbReference>
<dbReference type="EMBL" id="JAWQEG010006680">
    <property type="protein sequence ID" value="KAK3854162.1"/>
    <property type="molecule type" value="Genomic_DNA"/>
</dbReference>
<feature type="region of interest" description="Disordered" evidence="1">
    <location>
        <begin position="179"/>
        <end position="199"/>
    </location>
</feature>
<accession>A0AAE1BQ15</accession>
<feature type="non-terminal residue" evidence="3">
    <location>
        <position position="247"/>
    </location>
</feature>
<dbReference type="InterPro" id="IPR006578">
    <property type="entry name" value="MADF-dom"/>
</dbReference>
<dbReference type="PANTHER" id="PTHR21505">
    <property type="entry name" value="MADF DOMAIN-CONTAINING PROTEIN-RELATED"/>
    <property type="match status" value="1"/>
</dbReference>
<sequence length="247" mass="28131">LKKVRMWDNESTERLIDEYRGHPELWDVGNPEYKNIYTKNKIWQSLAEVMGVETAEAQRKIHNLRNQWNAEHQRIALRIANGGEVRGSKWRHYNALTFIRTSLEARRNKIKMEEDLLLASSSAISSSTAAAASLSLSSLSPSVTVTHAESGVSDEAEEPEDVKPLFLHHSLECQLEIPDQSPPRKRMMSECTDGPTPYMDPRDDITIFGEYVSSELRQIQNRKAIAIAKYKINNILFEATTGVYDIK</sequence>
<evidence type="ECO:0000313" key="3">
    <source>
        <dbReference type="EMBL" id="KAK3854162.1"/>
    </source>
</evidence>
<gene>
    <name evidence="3" type="ORF">Pcinc_039339</name>
</gene>
<evidence type="ECO:0000313" key="4">
    <source>
        <dbReference type="Proteomes" id="UP001286313"/>
    </source>
</evidence>